<gene>
    <name evidence="4" type="ORF">BJBARM5_0654</name>
</gene>
<evidence type="ECO:0000256" key="3">
    <source>
        <dbReference type="ARBA" id="ARBA00023065"/>
    </source>
</evidence>
<protein>
    <submittedName>
        <fullName evidence="4">V-type ATPase, D subunit</fullName>
    </submittedName>
</protein>
<evidence type="ECO:0000313" key="5">
    <source>
        <dbReference type="Proteomes" id="UP000009376"/>
    </source>
</evidence>
<proteinExistence type="inferred from homology"/>
<evidence type="ECO:0000313" key="4">
    <source>
        <dbReference type="EMBL" id="EFD92602.1"/>
    </source>
</evidence>
<reference evidence="4 5" key="1">
    <citation type="journal article" date="2010" name="Proc. Natl. Acad. Sci. U.S.A.">
        <title>Enigmatic, ultrasmall, uncultivated Archaea.</title>
        <authorList>
            <person name="Baker B.J."/>
            <person name="Comolli L.R."/>
            <person name="Dick G.J."/>
            <person name="Hauser L.J."/>
            <person name="Hyatt D."/>
            <person name="Dill B.D."/>
            <person name="Land M.L."/>
            <person name="Verberkmoes N.C."/>
            <person name="Hettich R.L."/>
            <person name="Banfield J.F."/>
        </authorList>
    </citation>
    <scope>NUCLEOTIDE SEQUENCE [LARGE SCALE GENOMIC DNA]</scope>
</reference>
<dbReference type="Pfam" id="PF01813">
    <property type="entry name" value="ATP-synt_D"/>
    <property type="match status" value="1"/>
</dbReference>
<dbReference type="Gene3D" id="1.10.287.3240">
    <property type="match status" value="1"/>
</dbReference>
<evidence type="ECO:0000256" key="1">
    <source>
        <dbReference type="ARBA" id="ARBA00005850"/>
    </source>
</evidence>
<organism evidence="4 5">
    <name type="scientific">Candidatus Parvarchaeum acidophilus ARMAN-5</name>
    <dbReference type="NCBI Taxonomy" id="662762"/>
    <lineage>
        <taxon>Archaea</taxon>
        <taxon>Candidatus Parvarchaeota</taxon>
        <taxon>Candidatus Parvarchaeum</taxon>
    </lineage>
</organism>
<sequence length="203" mass="23567">METVKVTRRELIDTKRRISTAKRGLQLLKMKRSSLILEFFELAKQVQSMKMDLKGLMKKSREGIEIADALSGRITIMRVAQEQSEKTAVLKARNVMGLVIPNISMNKNIDILSENDSLTIPTPVYDAKRLYSQFLSMLIEIAEKETAMRKLLNEIYELNRRTNSIENIIIPRWLAKIKYIKQSLDDMERDRLVSIKFIKKLHG</sequence>
<dbReference type="EMBL" id="GG745559">
    <property type="protein sequence ID" value="EFD92602.1"/>
    <property type="molecule type" value="Genomic_DNA"/>
</dbReference>
<dbReference type="NCBIfam" id="TIGR00309">
    <property type="entry name" value="V_ATPase_subD"/>
    <property type="match status" value="1"/>
</dbReference>
<dbReference type="InterPro" id="IPR002699">
    <property type="entry name" value="V_ATPase_D"/>
</dbReference>
<dbReference type="PANTHER" id="PTHR11671">
    <property type="entry name" value="V-TYPE ATP SYNTHASE SUBUNIT D"/>
    <property type="match status" value="1"/>
</dbReference>
<accession>D6GVY3</accession>
<dbReference type="GO" id="GO:0046961">
    <property type="term" value="F:proton-transporting ATPase activity, rotational mechanism"/>
    <property type="evidence" value="ECO:0007669"/>
    <property type="project" value="InterPro"/>
</dbReference>
<keyword evidence="3" id="KW-0406">Ion transport</keyword>
<evidence type="ECO:0000256" key="2">
    <source>
        <dbReference type="ARBA" id="ARBA00022448"/>
    </source>
</evidence>
<dbReference type="Proteomes" id="UP000009376">
    <property type="component" value="Unassembled WGS sequence"/>
</dbReference>
<dbReference type="AlphaFoldDB" id="D6GVY3"/>
<comment type="similarity">
    <text evidence="1">Belongs to the V-ATPase D subunit family.</text>
</comment>
<keyword evidence="2" id="KW-0813">Transport</keyword>
<name>D6GVY3_PARA5</name>